<dbReference type="GO" id="GO:0031177">
    <property type="term" value="F:phosphopantetheine binding"/>
    <property type="evidence" value="ECO:0007669"/>
    <property type="project" value="InterPro"/>
</dbReference>
<keyword evidence="2" id="KW-0596">Phosphopantetheine</keyword>
<name>A0A1F6UXJ8_9PROT</name>
<dbReference type="GO" id="GO:0006633">
    <property type="term" value="P:fatty acid biosynthetic process"/>
    <property type="evidence" value="ECO:0007669"/>
    <property type="project" value="TreeGrafter"/>
</dbReference>
<protein>
    <recommendedName>
        <fullName evidence="5">Carrier domain-containing protein</fullName>
    </recommendedName>
</protein>
<dbReference type="InterPro" id="IPR036736">
    <property type="entry name" value="ACP-like_sf"/>
</dbReference>
<reference evidence="6 7" key="1">
    <citation type="journal article" date="2016" name="Nat. Commun.">
        <title>Thousands of microbial genomes shed light on interconnected biogeochemical processes in an aquifer system.</title>
        <authorList>
            <person name="Anantharaman K."/>
            <person name="Brown C.T."/>
            <person name="Hug L.A."/>
            <person name="Sharon I."/>
            <person name="Castelle C.J."/>
            <person name="Probst A.J."/>
            <person name="Thomas B.C."/>
            <person name="Singh A."/>
            <person name="Wilkins M.J."/>
            <person name="Karaoz U."/>
            <person name="Brodie E.L."/>
            <person name="Williams K.H."/>
            <person name="Hubbard S.S."/>
            <person name="Banfield J.F."/>
        </authorList>
    </citation>
    <scope>NUCLEOTIDE SEQUENCE [LARGE SCALE GENOMIC DNA]</scope>
</reference>
<dbReference type="EMBL" id="MFSP01000183">
    <property type="protein sequence ID" value="OGI62131.1"/>
    <property type="molecule type" value="Genomic_DNA"/>
</dbReference>
<evidence type="ECO:0000256" key="3">
    <source>
        <dbReference type="ARBA" id="ARBA00022553"/>
    </source>
</evidence>
<comment type="similarity">
    <text evidence="1">Belongs to the ATP-dependent AMP-binding enzyme family.</text>
</comment>
<dbReference type="SUPFAM" id="SSF47336">
    <property type="entry name" value="ACP-like"/>
    <property type="match status" value="1"/>
</dbReference>
<gene>
    <name evidence="6" type="ORF">A2W18_01975</name>
</gene>
<dbReference type="SUPFAM" id="SSF56801">
    <property type="entry name" value="Acetyl-CoA synthetase-like"/>
    <property type="match status" value="1"/>
</dbReference>
<dbReference type="Gene3D" id="1.10.1200.10">
    <property type="entry name" value="ACP-like"/>
    <property type="match status" value="1"/>
</dbReference>
<proteinExistence type="inferred from homology"/>
<feature type="region of interest" description="Disordered" evidence="4">
    <location>
        <begin position="654"/>
        <end position="676"/>
    </location>
</feature>
<comment type="caution">
    <text evidence="6">The sequence shown here is derived from an EMBL/GenBank/DDBJ whole genome shotgun (WGS) entry which is preliminary data.</text>
</comment>
<dbReference type="Gene3D" id="3.40.50.12780">
    <property type="entry name" value="N-terminal domain of ligase-like"/>
    <property type="match status" value="1"/>
</dbReference>
<dbReference type="Pfam" id="PF00501">
    <property type="entry name" value="AMP-binding"/>
    <property type="match status" value="1"/>
</dbReference>
<dbReference type="InterPro" id="IPR042099">
    <property type="entry name" value="ANL_N_sf"/>
</dbReference>
<feature type="domain" description="Carrier" evidence="5">
    <location>
        <begin position="572"/>
        <end position="651"/>
    </location>
</feature>
<evidence type="ECO:0000256" key="2">
    <source>
        <dbReference type="ARBA" id="ARBA00022450"/>
    </source>
</evidence>
<dbReference type="InterPro" id="IPR045851">
    <property type="entry name" value="AMP-bd_C_sf"/>
</dbReference>
<dbReference type="InterPro" id="IPR000873">
    <property type="entry name" value="AMP-dep_synth/lig_dom"/>
</dbReference>
<evidence type="ECO:0000256" key="4">
    <source>
        <dbReference type="SAM" id="MobiDB-lite"/>
    </source>
</evidence>
<dbReference type="Pfam" id="PF00550">
    <property type="entry name" value="PP-binding"/>
    <property type="match status" value="1"/>
</dbReference>
<dbReference type="PROSITE" id="PS50075">
    <property type="entry name" value="CARRIER"/>
    <property type="match status" value="1"/>
</dbReference>
<dbReference type="SMART" id="SM00823">
    <property type="entry name" value="PKS_PP"/>
    <property type="match status" value="1"/>
</dbReference>
<dbReference type="InterPro" id="IPR020806">
    <property type="entry name" value="PKS_PP-bd"/>
</dbReference>
<dbReference type="GO" id="GO:0070566">
    <property type="term" value="F:adenylyltransferase activity"/>
    <property type="evidence" value="ECO:0007669"/>
    <property type="project" value="TreeGrafter"/>
</dbReference>
<dbReference type="GO" id="GO:0005886">
    <property type="term" value="C:plasma membrane"/>
    <property type="evidence" value="ECO:0007669"/>
    <property type="project" value="TreeGrafter"/>
</dbReference>
<dbReference type="PANTHER" id="PTHR22754">
    <property type="entry name" value="DISCO-INTERACTING PROTEIN 2 DIP2 -RELATED"/>
    <property type="match status" value="1"/>
</dbReference>
<sequence>MKRYRTLTEALAANASDALSVTFIEGSQNEVTVTYRELQLRALRLLHVLQSRGLKPGDELIFFLRSNENFIDAFWACLFGGIVPVPVAVGISDEHRSKVFRIFARLQRPRLLTDAKSLQLLEAFAEAGGAQREYSSVRAQSLVLEDLRLGDTLGEEHPLEEDALAFIQFSSGSTREPHGVCLTHRNVLTTVVDLGHRAQYRSGDVSLSWMPLTHDLGLIGFHINMIVFGINQHIMATELFSRRPLLWLQKASEKRASLLSSPNFGLRHYMKMYRTRDDHDLDLSCIRMVMNAAEPISVGLSHEFLDTLSKHGLPRSAIYTCYGLAEASLAVSLPKPGREFEYVVTDRNSLNLEQSVRYVSASHPDAVRFAIEGPPVEHCRVRIATTDGRDLGQDVIGEVQLQGANVTAGYYNDREATQELFTTDGWLHTGDLGFLHQGQVVITGRLKDIIFVNGQNFYPHDLEAVALLDERLEIGKVAVLGVRKNDADHDDVLVCVLFRGELSDFAPIVKHVRQLITKQTGVEVTHVLPVRRIPKTTSGKVQRRLLADDYLRGEFDQVIADIGRLVAPAVEPPAEAVAHDLAALLKSIFDRIVAEKNVGAQDDFFEIGMSSLELAQIHEQIDANYPGMLDITDLFDHSTIDALAEFLRDKLGQSASADPGSLAASGGRSDRGAAGR</sequence>
<dbReference type="AlphaFoldDB" id="A0A1F6UXJ8"/>
<evidence type="ECO:0000313" key="7">
    <source>
        <dbReference type="Proteomes" id="UP000179076"/>
    </source>
</evidence>
<evidence type="ECO:0000259" key="5">
    <source>
        <dbReference type="PROSITE" id="PS50075"/>
    </source>
</evidence>
<dbReference type="InterPro" id="IPR009081">
    <property type="entry name" value="PP-bd_ACP"/>
</dbReference>
<accession>A0A1F6UXJ8</accession>
<evidence type="ECO:0000256" key="1">
    <source>
        <dbReference type="ARBA" id="ARBA00006432"/>
    </source>
</evidence>
<evidence type="ECO:0000313" key="6">
    <source>
        <dbReference type="EMBL" id="OGI62131.1"/>
    </source>
</evidence>
<dbReference type="PANTHER" id="PTHR22754:SF32">
    <property type="entry name" value="DISCO-INTERACTING PROTEIN 2"/>
    <property type="match status" value="1"/>
</dbReference>
<dbReference type="Gene3D" id="3.30.300.30">
    <property type="match status" value="1"/>
</dbReference>
<organism evidence="6 7">
    <name type="scientific">Candidatus Muproteobacteria bacterium RBG_16_60_9</name>
    <dbReference type="NCBI Taxonomy" id="1817755"/>
    <lineage>
        <taxon>Bacteria</taxon>
        <taxon>Pseudomonadati</taxon>
        <taxon>Pseudomonadota</taxon>
        <taxon>Candidatus Muproteobacteria</taxon>
    </lineage>
</organism>
<dbReference type="Proteomes" id="UP000179076">
    <property type="component" value="Unassembled WGS sequence"/>
</dbReference>
<keyword evidence="3" id="KW-0597">Phosphoprotein</keyword>